<evidence type="ECO:0000313" key="1">
    <source>
        <dbReference type="EMBL" id="KIL55844.1"/>
    </source>
</evidence>
<dbReference type="EMBL" id="KN818468">
    <property type="protein sequence ID" value="KIL55844.1"/>
    <property type="molecule type" value="Genomic_DNA"/>
</dbReference>
<dbReference type="HOGENOM" id="CLU_2183263_0_0_1"/>
<proteinExistence type="predicted"/>
<dbReference type="AlphaFoldDB" id="A0A0C2SPB0"/>
<gene>
    <name evidence="1" type="ORF">M378DRAFT_173258</name>
</gene>
<keyword evidence="2" id="KW-1185">Reference proteome</keyword>
<protein>
    <submittedName>
        <fullName evidence="1">Uncharacterized protein</fullName>
    </submittedName>
</protein>
<accession>A0A0C2SPB0</accession>
<sequence>MRDGCDTQEGIYSWILPSLNSIESFDSSRSVSSLAASSASPPTPSSALARKRLNLMIVGHYCWNLSANGSGGGYRFGLREAADACQCPSPASTVNLVLSLGIAGTRGTI</sequence>
<dbReference type="Proteomes" id="UP000054549">
    <property type="component" value="Unassembled WGS sequence"/>
</dbReference>
<name>A0A0C2SPB0_AMAMK</name>
<evidence type="ECO:0000313" key="2">
    <source>
        <dbReference type="Proteomes" id="UP000054549"/>
    </source>
</evidence>
<reference evidence="1 2" key="1">
    <citation type="submission" date="2014-04" db="EMBL/GenBank/DDBJ databases">
        <title>Evolutionary Origins and Diversification of the Mycorrhizal Mutualists.</title>
        <authorList>
            <consortium name="DOE Joint Genome Institute"/>
            <consortium name="Mycorrhizal Genomics Consortium"/>
            <person name="Kohler A."/>
            <person name="Kuo A."/>
            <person name="Nagy L.G."/>
            <person name="Floudas D."/>
            <person name="Copeland A."/>
            <person name="Barry K.W."/>
            <person name="Cichocki N."/>
            <person name="Veneault-Fourrey C."/>
            <person name="LaButti K."/>
            <person name="Lindquist E.A."/>
            <person name="Lipzen A."/>
            <person name="Lundell T."/>
            <person name="Morin E."/>
            <person name="Murat C."/>
            <person name="Riley R."/>
            <person name="Ohm R."/>
            <person name="Sun H."/>
            <person name="Tunlid A."/>
            <person name="Henrissat B."/>
            <person name="Grigoriev I.V."/>
            <person name="Hibbett D.S."/>
            <person name="Martin F."/>
        </authorList>
    </citation>
    <scope>NUCLEOTIDE SEQUENCE [LARGE SCALE GENOMIC DNA]</scope>
    <source>
        <strain evidence="1 2">Koide BX008</strain>
    </source>
</reference>
<organism evidence="1 2">
    <name type="scientific">Amanita muscaria (strain Koide BX008)</name>
    <dbReference type="NCBI Taxonomy" id="946122"/>
    <lineage>
        <taxon>Eukaryota</taxon>
        <taxon>Fungi</taxon>
        <taxon>Dikarya</taxon>
        <taxon>Basidiomycota</taxon>
        <taxon>Agaricomycotina</taxon>
        <taxon>Agaricomycetes</taxon>
        <taxon>Agaricomycetidae</taxon>
        <taxon>Agaricales</taxon>
        <taxon>Pluteineae</taxon>
        <taxon>Amanitaceae</taxon>
        <taxon>Amanita</taxon>
    </lineage>
</organism>
<dbReference type="InParanoid" id="A0A0C2SPB0"/>